<evidence type="ECO:0000256" key="1">
    <source>
        <dbReference type="SAM" id="Phobius"/>
    </source>
</evidence>
<dbReference type="InterPro" id="IPR025241">
    <property type="entry name" value="DUF4190"/>
</dbReference>
<feature type="transmembrane region" description="Helical" evidence="1">
    <location>
        <begin position="36"/>
        <end position="53"/>
    </location>
</feature>
<dbReference type="Pfam" id="PF13828">
    <property type="entry name" value="DUF4190"/>
    <property type="match status" value="1"/>
</dbReference>
<evidence type="ECO:0000313" key="3">
    <source>
        <dbReference type="EMBL" id="KAB1650564.1"/>
    </source>
</evidence>
<organism evidence="3 4">
    <name type="scientific">Pseudoclavibacter endophyticus</name>
    <dbReference type="NCBI Taxonomy" id="1778590"/>
    <lineage>
        <taxon>Bacteria</taxon>
        <taxon>Bacillati</taxon>
        <taxon>Actinomycetota</taxon>
        <taxon>Actinomycetes</taxon>
        <taxon>Micrococcales</taxon>
        <taxon>Microbacteriaceae</taxon>
        <taxon>Pseudoclavibacter</taxon>
    </lineage>
</organism>
<comment type="caution">
    <text evidence="3">The sequence shown here is derived from an EMBL/GenBank/DDBJ whole genome shotgun (WGS) entry which is preliminary data.</text>
</comment>
<feature type="transmembrane region" description="Helical" evidence="1">
    <location>
        <begin position="6"/>
        <end position="24"/>
    </location>
</feature>
<dbReference type="EMBL" id="WBJY01000001">
    <property type="protein sequence ID" value="KAB1650564.1"/>
    <property type="molecule type" value="Genomic_DNA"/>
</dbReference>
<name>A0A6H9WVK7_9MICO</name>
<keyword evidence="4" id="KW-1185">Reference proteome</keyword>
<accession>A0A6H9WVK7</accession>
<dbReference type="AlphaFoldDB" id="A0A6H9WVK7"/>
<keyword evidence="1" id="KW-0812">Transmembrane</keyword>
<feature type="transmembrane region" description="Helical" evidence="1">
    <location>
        <begin position="59"/>
        <end position="77"/>
    </location>
</feature>
<feature type="domain" description="DUF4190" evidence="2">
    <location>
        <begin position="1"/>
        <end position="53"/>
    </location>
</feature>
<gene>
    <name evidence="3" type="ORF">F8O04_07725</name>
</gene>
<proteinExistence type="predicted"/>
<reference evidence="3 4" key="1">
    <citation type="submission" date="2019-09" db="EMBL/GenBank/DDBJ databases">
        <title>Phylogeny of genus Pseudoclavibacter and closely related genus.</title>
        <authorList>
            <person name="Li Y."/>
        </authorList>
    </citation>
    <scope>NUCLEOTIDE SEQUENCE [LARGE SCALE GENOMIC DNA]</scope>
    <source>
        <strain evidence="3 4">EGI 60007</strain>
    </source>
</reference>
<evidence type="ECO:0000313" key="4">
    <source>
        <dbReference type="Proteomes" id="UP000431744"/>
    </source>
</evidence>
<keyword evidence="1" id="KW-1133">Transmembrane helix</keyword>
<evidence type="ECO:0000259" key="2">
    <source>
        <dbReference type="Pfam" id="PF13828"/>
    </source>
</evidence>
<dbReference type="Proteomes" id="UP000431744">
    <property type="component" value="Unassembled WGS sequence"/>
</dbReference>
<protein>
    <submittedName>
        <fullName evidence="3">DUF4190 domain-containing protein</fullName>
    </submittedName>
</protein>
<keyword evidence="1" id="KW-0472">Membrane</keyword>
<sequence length="79" mass="8114">MAIIALVGGILTGVVGIVCGHIALNQIKRTGEDGHGLALAGLIIGYVFTAVWVGIVLFYLLYVLVFIGIFGAVLVGSSV</sequence>